<keyword evidence="1" id="KW-1133">Transmembrane helix</keyword>
<dbReference type="EMBL" id="JBANRG010000008">
    <property type="protein sequence ID" value="KAK7464423.1"/>
    <property type="molecule type" value="Genomic_DNA"/>
</dbReference>
<comment type="caution">
    <text evidence="2">The sequence shown here is derived from an EMBL/GenBank/DDBJ whole genome shotgun (WGS) entry which is preliminary data.</text>
</comment>
<feature type="transmembrane region" description="Helical" evidence="1">
    <location>
        <begin position="202"/>
        <end position="219"/>
    </location>
</feature>
<feature type="transmembrane region" description="Helical" evidence="1">
    <location>
        <begin position="328"/>
        <end position="356"/>
    </location>
</feature>
<feature type="transmembrane region" description="Helical" evidence="1">
    <location>
        <begin position="12"/>
        <end position="32"/>
    </location>
</feature>
<evidence type="ECO:0000313" key="2">
    <source>
        <dbReference type="EMBL" id="KAK7464423.1"/>
    </source>
</evidence>
<evidence type="ECO:0000256" key="1">
    <source>
        <dbReference type="SAM" id="Phobius"/>
    </source>
</evidence>
<keyword evidence="3" id="KW-1185">Reference proteome</keyword>
<evidence type="ECO:0008006" key="4">
    <source>
        <dbReference type="Google" id="ProtNLM"/>
    </source>
</evidence>
<protein>
    <recommendedName>
        <fullName evidence="4">Transmembrane protein</fullName>
    </recommendedName>
</protein>
<accession>A0ABR1JN65</accession>
<evidence type="ECO:0000313" key="3">
    <source>
        <dbReference type="Proteomes" id="UP001498398"/>
    </source>
</evidence>
<reference evidence="2 3" key="1">
    <citation type="submission" date="2024-01" db="EMBL/GenBank/DDBJ databases">
        <title>A draft genome for the cacao thread blight pathogen Marasmiellus scandens.</title>
        <authorList>
            <person name="Baruah I.K."/>
            <person name="Leung J."/>
            <person name="Bukari Y."/>
            <person name="Amoako-Attah I."/>
            <person name="Meinhardt L.W."/>
            <person name="Bailey B.A."/>
            <person name="Cohen S.P."/>
        </authorList>
    </citation>
    <scope>NUCLEOTIDE SEQUENCE [LARGE SCALE GENOMIC DNA]</scope>
    <source>
        <strain evidence="2 3">GH-19</strain>
    </source>
</reference>
<feature type="transmembrane region" description="Helical" evidence="1">
    <location>
        <begin position="431"/>
        <end position="450"/>
    </location>
</feature>
<gene>
    <name evidence="2" type="ORF">VKT23_006590</name>
</gene>
<organism evidence="2 3">
    <name type="scientific">Marasmiellus scandens</name>
    <dbReference type="NCBI Taxonomy" id="2682957"/>
    <lineage>
        <taxon>Eukaryota</taxon>
        <taxon>Fungi</taxon>
        <taxon>Dikarya</taxon>
        <taxon>Basidiomycota</taxon>
        <taxon>Agaricomycotina</taxon>
        <taxon>Agaricomycetes</taxon>
        <taxon>Agaricomycetidae</taxon>
        <taxon>Agaricales</taxon>
        <taxon>Marasmiineae</taxon>
        <taxon>Omphalotaceae</taxon>
        <taxon>Marasmiellus</taxon>
    </lineage>
</organism>
<proteinExistence type="predicted"/>
<keyword evidence="1" id="KW-0812">Transmembrane</keyword>
<sequence length="488" mass="54952">MSTRILDTSLVPSLLAHLSLIINVCSQIYLFTIKKHEISSSFYKPAYSPHPIFLYTASIFQALLQLWWLLKLPRIRQRAHPAGDIESSSLFSPLPLSGTAQMRSTFLDQHDSVKLDQLTPSLTSSHPLVHAHTQWHIPGANTCQRQCPRLKRTSVIQQMHQSSNSKLEVPAASYIPYYILGNICFATWTFTYTSSHLSLSQLALYIGSVAQFYAIFFVLKRPFPSSRPAAYHHAALEKRSVDCDTYENDGRYHSNTTALETKLLAAISPYPASFQTDALTTFVAKVSAGLTGIWFWLTWGAVEVGMRMREGTITPSTPTSAQQLNVGFCLLLLTIASGPDPTLGMTFIFMLLSLYFGSPSVPSSSSWQTPMPIPNPYNPSRIYANNHNHNSQFILGFDRPNSPSYSSWSTIRTHVRLHCSWPSCVESDWKTFFLVLGMILVVVLVLDPVCMRFTRFVRTEEGDEEIEELEKGEKRVLEVILEVDEVDE</sequence>
<name>A0ABR1JN65_9AGAR</name>
<dbReference type="Proteomes" id="UP001498398">
    <property type="component" value="Unassembled WGS sequence"/>
</dbReference>
<keyword evidence="1" id="KW-0472">Membrane</keyword>
<feature type="transmembrane region" description="Helical" evidence="1">
    <location>
        <begin position="52"/>
        <end position="70"/>
    </location>
</feature>